<sequence>MSLFDDFLESTEETQKQPHIYAPTTLSYQNGNSSALDDNTSADTNQASSSKDTVTTPTTPTNTTSKTANLTATANKAIKSIPSNVFHLDYVQFQLPALLVHLVVSNNILISVLSNNHILRIDLDNPLEVEDIEWVRKPNDGRIISVFFDPTGRHLIISTEHGENYYLFDNGKKTKNLTRLKGLVITAIGWNLRATTTSNATREILLGIQNGEIYETWIEPTDEYFGKEEHYAKLVYQLPVDPNDAASSISSLSPCHIVGLHFDRLVSPSCQDYIVMVTTANRIYQFMGIAKPSKITGPDISAPSMFESLFARYSVNASFQELPGDIGWSDLSFHRSTWPNGSLPKDIFAWVTGPGIYQGRLALETQHMADDMIDNAQLIPYPVSTFQDHSKQEQPDIPVAISLTTFHIIFLYQGRVKVLCHLNGKIVYDEAIPLMVDEKVQGLAVDSIQKTYWIYTTAAIYEMVVKNEDGDVWKLYLDKKEYSLALDYCKTPDQRNKVHVAHADQLFSTGQYKESANYYAMTNISFEQAALKFITRNEKDALRVYLLAKLKKLDNEAKTQKSILATWLVEIYLAKINQYHEMGSSVAYTSTAHDGINDKKGQTALDYYQRRENQTTFELKQLLTTYQDYLHKETVYKLVSSHGHNTVLVDYATLIGDDEKVIRHWITERNWIKALEILAKQVNLDMFYTYSPVLMEAVPRETHQAIRYLSHVVTTLANTDPAIHNSLLALYATQSTTDETALLSFLKNEGREMFYNPDYALRLCTQFGRVQSCIHLYSLMGLYEEAVHLALKVGDIDLARIHADKPLGDDEMSKKLWLAIAKYVIQEKKDIKSAMDYVKQSNVLKIEDILPFFPDFVLIDEFKASKKKKYLL</sequence>
<dbReference type="EMBL" id="MCGE01000007">
    <property type="protein sequence ID" value="ORZ19894.1"/>
    <property type="molecule type" value="Genomic_DNA"/>
</dbReference>
<feature type="repeat" description="CHCR" evidence="4">
    <location>
        <begin position="675"/>
        <end position="833"/>
    </location>
</feature>
<reference evidence="7 8" key="1">
    <citation type="submission" date="2016-07" db="EMBL/GenBank/DDBJ databases">
        <title>Pervasive Adenine N6-methylation of Active Genes in Fungi.</title>
        <authorList>
            <consortium name="DOE Joint Genome Institute"/>
            <person name="Mondo S.J."/>
            <person name="Dannebaum R.O."/>
            <person name="Kuo R.C."/>
            <person name="Labutti K."/>
            <person name="Haridas S."/>
            <person name="Kuo A."/>
            <person name="Salamov A."/>
            <person name="Ahrendt S.R."/>
            <person name="Lipzen A."/>
            <person name="Sullivan W."/>
            <person name="Andreopoulos W.B."/>
            <person name="Clum A."/>
            <person name="Lindquist E."/>
            <person name="Daum C."/>
            <person name="Ramamoorthy G.K."/>
            <person name="Gryganskyi A."/>
            <person name="Culley D."/>
            <person name="Magnuson J.K."/>
            <person name="James T.Y."/>
            <person name="O'Malley M.A."/>
            <person name="Stajich J.E."/>
            <person name="Spatafora J.W."/>
            <person name="Visel A."/>
            <person name="Grigoriev I.V."/>
        </authorList>
    </citation>
    <scope>NUCLEOTIDE SEQUENCE [LARGE SCALE GENOMIC DNA]</scope>
    <source>
        <strain evidence="7 8">NRRL 1336</strain>
    </source>
</reference>
<dbReference type="GO" id="GO:0006904">
    <property type="term" value="P:vesicle docking involved in exocytosis"/>
    <property type="evidence" value="ECO:0007669"/>
    <property type="project" value="TreeGrafter"/>
</dbReference>
<feature type="compositionally biased region" description="Acidic residues" evidence="5">
    <location>
        <begin position="1"/>
        <end position="12"/>
    </location>
</feature>
<keyword evidence="1" id="KW-0479">Metal-binding</keyword>
<dbReference type="AlphaFoldDB" id="A0A1X2IPE8"/>
<keyword evidence="8" id="KW-1185">Reference proteome</keyword>
<feature type="domain" description="Pep3/Vps18 beta-propeller" evidence="6">
    <location>
        <begin position="85"/>
        <end position="465"/>
    </location>
</feature>
<gene>
    <name evidence="7" type="ORF">BCR42DRAFT_459996</name>
</gene>
<dbReference type="PANTHER" id="PTHR23323:SF26">
    <property type="entry name" value="VACUOLAR PROTEIN SORTING-ASSOCIATED PROTEIN 18 HOMOLOG"/>
    <property type="match status" value="1"/>
</dbReference>
<dbReference type="GO" id="GO:0006886">
    <property type="term" value="P:intracellular protein transport"/>
    <property type="evidence" value="ECO:0007669"/>
    <property type="project" value="UniProtKB-UniRule"/>
</dbReference>
<feature type="compositionally biased region" description="Low complexity" evidence="5">
    <location>
        <begin position="48"/>
        <end position="66"/>
    </location>
</feature>
<evidence type="ECO:0000313" key="7">
    <source>
        <dbReference type="EMBL" id="ORZ19894.1"/>
    </source>
</evidence>
<evidence type="ECO:0000256" key="5">
    <source>
        <dbReference type="SAM" id="MobiDB-lite"/>
    </source>
</evidence>
<evidence type="ECO:0000313" key="8">
    <source>
        <dbReference type="Proteomes" id="UP000193560"/>
    </source>
</evidence>
<dbReference type="PANTHER" id="PTHR23323">
    <property type="entry name" value="VACUOLAR PROTEIN SORTING-ASSOCIATED PROTEIN"/>
    <property type="match status" value="1"/>
</dbReference>
<evidence type="ECO:0000256" key="3">
    <source>
        <dbReference type="ARBA" id="ARBA00022833"/>
    </source>
</evidence>
<dbReference type="OrthoDB" id="1845386at2759"/>
<comment type="caution">
    <text evidence="7">The sequence shown here is derived from an EMBL/GenBank/DDBJ whole genome shotgun (WGS) entry which is preliminary data.</text>
</comment>
<dbReference type="GO" id="GO:0007033">
    <property type="term" value="P:vacuole organization"/>
    <property type="evidence" value="ECO:0007669"/>
    <property type="project" value="TreeGrafter"/>
</dbReference>
<dbReference type="GO" id="GO:0008270">
    <property type="term" value="F:zinc ion binding"/>
    <property type="evidence" value="ECO:0007669"/>
    <property type="project" value="UniProtKB-KW"/>
</dbReference>
<name>A0A1X2IPE8_9FUNG</name>
<evidence type="ECO:0000259" key="6">
    <source>
        <dbReference type="Pfam" id="PF05131"/>
    </source>
</evidence>
<organism evidence="7 8">
    <name type="scientific">Absidia repens</name>
    <dbReference type="NCBI Taxonomy" id="90262"/>
    <lineage>
        <taxon>Eukaryota</taxon>
        <taxon>Fungi</taxon>
        <taxon>Fungi incertae sedis</taxon>
        <taxon>Mucoromycota</taxon>
        <taxon>Mucoromycotina</taxon>
        <taxon>Mucoromycetes</taxon>
        <taxon>Mucorales</taxon>
        <taxon>Cunninghamellaceae</taxon>
        <taxon>Absidia</taxon>
    </lineage>
</organism>
<evidence type="ECO:0000256" key="1">
    <source>
        <dbReference type="ARBA" id="ARBA00022723"/>
    </source>
</evidence>
<dbReference type="GO" id="GO:0007032">
    <property type="term" value="P:endosome organization"/>
    <property type="evidence" value="ECO:0007669"/>
    <property type="project" value="TreeGrafter"/>
</dbReference>
<evidence type="ECO:0000256" key="4">
    <source>
        <dbReference type="PROSITE-ProRule" id="PRU01006"/>
    </source>
</evidence>
<dbReference type="Pfam" id="PF05131">
    <property type="entry name" value="Pep3_Vps18"/>
    <property type="match status" value="1"/>
</dbReference>
<protein>
    <submittedName>
        <fullName evidence="7">Pep3/Vps18/deep orange family-domain-containing protein</fullName>
    </submittedName>
</protein>
<dbReference type="InterPro" id="IPR000547">
    <property type="entry name" value="Clathrin_H-chain/VPS_repeat"/>
</dbReference>
<keyword evidence="3" id="KW-0862">Zinc</keyword>
<feature type="compositionally biased region" description="Polar residues" evidence="5">
    <location>
        <begin position="24"/>
        <end position="47"/>
    </location>
</feature>
<dbReference type="GO" id="GO:0048284">
    <property type="term" value="P:organelle fusion"/>
    <property type="evidence" value="ECO:0007669"/>
    <property type="project" value="TreeGrafter"/>
</dbReference>
<proteinExistence type="predicted"/>
<dbReference type="InterPro" id="IPR007810">
    <property type="entry name" value="Pep3/Vps18_beta-prop"/>
</dbReference>
<dbReference type="PROSITE" id="PS50236">
    <property type="entry name" value="CHCR"/>
    <property type="match status" value="1"/>
</dbReference>
<dbReference type="GO" id="GO:0005768">
    <property type="term" value="C:endosome"/>
    <property type="evidence" value="ECO:0007669"/>
    <property type="project" value="TreeGrafter"/>
</dbReference>
<dbReference type="GO" id="GO:0030897">
    <property type="term" value="C:HOPS complex"/>
    <property type="evidence" value="ECO:0007669"/>
    <property type="project" value="TreeGrafter"/>
</dbReference>
<dbReference type="SUPFAM" id="SSF75011">
    <property type="entry name" value="3-carboxy-cis,cis-mucoante lactonizing enzyme"/>
    <property type="match status" value="1"/>
</dbReference>
<dbReference type="Proteomes" id="UP000193560">
    <property type="component" value="Unassembled WGS sequence"/>
</dbReference>
<keyword evidence="2" id="KW-0863">Zinc-finger</keyword>
<feature type="region of interest" description="Disordered" evidence="5">
    <location>
        <begin position="1"/>
        <end position="66"/>
    </location>
</feature>
<dbReference type="STRING" id="90262.A0A1X2IPE8"/>
<accession>A0A1X2IPE8</accession>
<dbReference type="GO" id="GO:0030674">
    <property type="term" value="F:protein-macromolecule adaptor activity"/>
    <property type="evidence" value="ECO:0007669"/>
    <property type="project" value="TreeGrafter"/>
</dbReference>
<evidence type="ECO:0000256" key="2">
    <source>
        <dbReference type="ARBA" id="ARBA00022771"/>
    </source>
</evidence>